<keyword evidence="3" id="KW-1185">Reference proteome</keyword>
<evidence type="ECO:0000313" key="3">
    <source>
        <dbReference type="Proteomes" id="UP001439008"/>
    </source>
</evidence>
<proteinExistence type="predicted"/>
<organism evidence="2 3">
    <name type="scientific">Bonamia ostreae</name>
    <dbReference type="NCBI Taxonomy" id="126728"/>
    <lineage>
        <taxon>Eukaryota</taxon>
        <taxon>Sar</taxon>
        <taxon>Rhizaria</taxon>
        <taxon>Endomyxa</taxon>
        <taxon>Ascetosporea</taxon>
        <taxon>Haplosporida</taxon>
        <taxon>Bonamia</taxon>
    </lineage>
</organism>
<sequence>MLIRFGQNQKFGYFWTLESIYKKQLEITEDCDIDGSSFPKEISIKAVEKSENKSISDILKLKNDYEEKLEKLMIENILFRDKIRNLDNQNFLSENKEKSNCEKVKSDRPKENFDKNMEILKKENSELKNEIIKLRKEQIADRKNASRMEFDYSQKFKNNIFLSLDQFKEINKEKEETIENLKKKEQSLKELQLKYEEMINKKNDEIRKMASKIEQWNDKNIQTDSNDIDENKIKKSEEEKKIMELIDEKRGPGQFEKTQKL</sequence>
<dbReference type="Proteomes" id="UP001439008">
    <property type="component" value="Unassembled WGS sequence"/>
</dbReference>
<dbReference type="EMBL" id="JBDODL010001807">
    <property type="protein sequence ID" value="MES1921815.1"/>
    <property type="molecule type" value="Genomic_DNA"/>
</dbReference>
<comment type="caution">
    <text evidence="2">The sequence shown here is derived from an EMBL/GenBank/DDBJ whole genome shotgun (WGS) entry which is preliminary data.</text>
</comment>
<feature type="coiled-coil region" evidence="1">
    <location>
        <begin position="164"/>
        <end position="248"/>
    </location>
</feature>
<feature type="coiled-coil region" evidence="1">
    <location>
        <begin position="55"/>
        <end position="137"/>
    </location>
</feature>
<evidence type="ECO:0000256" key="1">
    <source>
        <dbReference type="SAM" id="Coils"/>
    </source>
</evidence>
<keyword evidence="1" id="KW-0175">Coiled coil</keyword>
<accession>A0ABV2AQ76</accession>
<reference evidence="2 3" key="1">
    <citation type="journal article" date="2024" name="BMC Biol.">
        <title>Comparative genomics of Ascetosporea gives new insight into the evolutionary basis for animal parasitism in Rhizaria.</title>
        <authorList>
            <person name="Hiltunen Thoren M."/>
            <person name="Onut-Brannstrom I."/>
            <person name="Alfjorden A."/>
            <person name="Peckova H."/>
            <person name="Swords F."/>
            <person name="Hooper C."/>
            <person name="Holzer A.S."/>
            <person name="Bass D."/>
            <person name="Burki F."/>
        </authorList>
    </citation>
    <scope>NUCLEOTIDE SEQUENCE [LARGE SCALE GENOMIC DNA]</scope>
    <source>
        <strain evidence="2">20-A016</strain>
    </source>
</reference>
<name>A0ABV2AQ76_9EUKA</name>
<protein>
    <submittedName>
        <fullName evidence="2">Uncharacterized protein</fullName>
    </submittedName>
</protein>
<evidence type="ECO:0000313" key="2">
    <source>
        <dbReference type="EMBL" id="MES1921815.1"/>
    </source>
</evidence>
<gene>
    <name evidence="2" type="ORF">MHBO_003350</name>
</gene>